<dbReference type="InterPro" id="IPR051572">
    <property type="entry name" value="VTC_Complex_Subunit"/>
</dbReference>
<evidence type="ECO:0000256" key="2">
    <source>
        <dbReference type="ARBA" id="ARBA00022692"/>
    </source>
</evidence>
<dbReference type="GO" id="GO:0012505">
    <property type="term" value="C:endomembrane system"/>
    <property type="evidence" value="ECO:0007669"/>
    <property type="project" value="UniProtKB-SubCell"/>
</dbReference>
<feature type="transmembrane region" description="Helical" evidence="6">
    <location>
        <begin position="79"/>
        <end position="97"/>
    </location>
</feature>
<proteinExistence type="predicted"/>
<keyword evidence="4 6" id="KW-0472">Membrane</keyword>
<dbReference type="InterPro" id="IPR003807">
    <property type="entry name" value="DUF202"/>
</dbReference>
<feature type="domain" description="DUF202" evidence="7">
    <location>
        <begin position="38"/>
        <end position="104"/>
    </location>
</feature>
<sequence length="146" mass="16396">MRGNTNAGGAYRPVGPTGDLERRRAGLTRKVPTKVEPKVFFANERTYLAWLHMSMILATFSIGILSLSEKQGADRFAQAYGLVLMPVAIAFCVYALHMFMRRAAMLRRRDPGPWDERVAPTVLGVMLMVAIVTNFSLKIYDIYNPN</sequence>
<evidence type="ECO:0000256" key="5">
    <source>
        <dbReference type="SAM" id="MobiDB-lite"/>
    </source>
</evidence>
<protein>
    <recommendedName>
        <fullName evidence="7">DUF202 domain-containing protein</fullName>
    </recommendedName>
</protein>
<evidence type="ECO:0000259" key="7">
    <source>
        <dbReference type="Pfam" id="PF02656"/>
    </source>
</evidence>
<organism evidence="8">
    <name type="scientific">Florenciella parvula</name>
    <dbReference type="NCBI Taxonomy" id="236787"/>
    <lineage>
        <taxon>Eukaryota</taxon>
        <taxon>Sar</taxon>
        <taxon>Stramenopiles</taxon>
        <taxon>Ochrophyta</taxon>
        <taxon>Dictyochophyceae</taxon>
        <taxon>Florenciellales</taxon>
        <taxon>Florenciella</taxon>
    </lineage>
</organism>
<feature type="transmembrane region" description="Helical" evidence="6">
    <location>
        <begin position="118"/>
        <end position="137"/>
    </location>
</feature>
<name>A0A7S2CA59_9STRA</name>
<keyword evidence="2 6" id="KW-0812">Transmembrane</keyword>
<dbReference type="PANTHER" id="PTHR46140:SF1">
    <property type="entry name" value="VACUOLAR TRANSPORTER CHAPERONE COMPLEX SUBUNIT 4-RELATED"/>
    <property type="match status" value="1"/>
</dbReference>
<evidence type="ECO:0000256" key="4">
    <source>
        <dbReference type="ARBA" id="ARBA00023136"/>
    </source>
</evidence>
<evidence type="ECO:0000313" key="8">
    <source>
        <dbReference type="EMBL" id="CAD9418408.1"/>
    </source>
</evidence>
<evidence type="ECO:0000256" key="6">
    <source>
        <dbReference type="SAM" id="Phobius"/>
    </source>
</evidence>
<feature type="region of interest" description="Disordered" evidence="5">
    <location>
        <begin position="1"/>
        <end position="27"/>
    </location>
</feature>
<reference evidence="8" key="1">
    <citation type="submission" date="2021-01" db="EMBL/GenBank/DDBJ databases">
        <authorList>
            <person name="Corre E."/>
            <person name="Pelletier E."/>
            <person name="Niang G."/>
            <person name="Scheremetjew M."/>
            <person name="Finn R."/>
            <person name="Kale V."/>
            <person name="Holt S."/>
            <person name="Cochrane G."/>
            <person name="Meng A."/>
            <person name="Brown T."/>
            <person name="Cohen L."/>
        </authorList>
    </citation>
    <scope>NUCLEOTIDE SEQUENCE</scope>
    <source>
        <strain evidence="8">RCC1693</strain>
    </source>
</reference>
<evidence type="ECO:0000256" key="3">
    <source>
        <dbReference type="ARBA" id="ARBA00022989"/>
    </source>
</evidence>
<dbReference type="EMBL" id="HBGT01017524">
    <property type="protein sequence ID" value="CAD9418408.1"/>
    <property type="molecule type" value="Transcribed_RNA"/>
</dbReference>
<comment type="subcellular location">
    <subcellularLocation>
        <location evidence="1">Endomembrane system</location>
        <topology evidence="1">Multi-pass membrane protein</topology>
    </subcellularLocation>
</comment>
<dbReference type="PANTHER" id="PTHR46140">
    <property type="entry name" value="VACUOLAR TRANSPORTER CHAPERONE 1-RELATED"/>
    <property type="match status" value="1"/>
</dbReference>
<evidence type="ECO:0000256" key="1">
    <source>
        <dbReference type="ARBA" id="ARBA00004127"/>
    </source>
</evidence>
<gene>
    <name evidence="8" type="ORF">FPAR1323_LOCUS9303</name>
</gene>
<accession>A0A7S2CA59</accession>
<dbReference type="Pfam" id="PF02656">
    <property type="entry name" value="DUF202"/>
    <property type="match status" value="1"/>
</dbReference>
<keyword evidence="3 6" id="KW-1133">Transmembrane helix</keyword>
<dbReference type="AlphaFoldDB" id="A0A7S2CA59"/>
<feature type="transmembrane region" description="Helical" evidence="6">
    <location>
        <begin position="47"/>
        <end position="67"/>
    </location>
</feature>